<evidence type="ECO:0000313" key="1">
    <source>
        <dbReference type="EMBL" id="KAH6944584.1"/>
    </source>
</evidence>
<dbReference type="Proteomes" id="UP000821845">
    <property type="component" value="Chromosome 1"/>
</dbReference>
<proteinExistence type="predicted"/>
<protein>
    <submittedName>
        <fullName evidence="1">Uncharacterized protein</fullName>
    </submittedName>
</protein>
<name>A0ACB7TEW5_HYAAI</name>
<reference evidence="1" key="1">
    <citation type="submission" date="2020-05" db="EMBL/GenBank/DDBJ databases">
        <title>Large-scale comparative analyses of tick genomes elucidate their genetic diversity and vector capacities.</title>
        <authorList>
            <person name="Jia N."/>
            <person name="Wang J."/>
            <person name="Shi W."/>
            <person name="Du L."/>
            <person name="Sun Y."/>
            <person name="Zhan W."/>
            <person name="Jiang J."/>
            <person name="Wang Q."/>
            <person name="Zhang B."/>
            <person name="Ji P."/>
            <person name="Sakyi L.B."/>
            <person name="Cui X."/>
            <person name="Yuan T."/>
            <person name="Jiang B."/>
            <person name="Yang W."/>
            <person name="Lam T.T.-Y."/>
            <person name="Chang Q."/>
            <person name="Ding S."/>
            <person name="Wang X."/>
            <person name="Zhu J."/>
            <person name="Ruan X."/>
            <person name="Zhao L."/>
            <person name="Wei J."/>
            <person name="Que T."/>
            <person name="Du C."/>
            <person name="Cheng J."/>
            <person name="Dai P."/>
            <person name="Han X."/>
            <person name="Huang E."/>
            <person name="Gao Y."/>
            <person name="Liu J."/>
            <person name="Shao H."/>
            <person name="Ye R."/>
            <person name="Li L."/>
            <person name="Wei W."/>
            <person name="Wang X."/>
            <person name="Wang C."/>
            <person name="Yang T."/>
            <person name="Huo Q."/>
            <person name="Li W."/>
            <person name="Guo W."/>
            <person name="Chen H."/>
            <person name="Zhou L."/>
            <person name="Ni X."/>
            <person name="Tian J."/>
            <person name="Zhou Y."/>
            <person name="Sheng Y."/>
            <person name="Liu T."/>
            <person name="Pan Y."/>
            <person name="Xia L."/>
            <person name="Li J."/>
            <person name="Zhao F."/>
            <person name="Cao W."/>
        </authorList>
    </citation>
    <scope>NUCLEOTIDE SEQUENCE</scope>
    <source>
        <strain evidence="1">Hyas-2018</strain>
    </source>
</reference>
<evidence type="ECO:0000313" key="2">
    <source>
        <dbReference type="Proteomes" id="UP000821845"/>
    </source>
</evidence>
<organism evidence="1 2">
    <name type="scientific">Hyalomma asiaticum</name>
    <name type="common">Tick</name>
    <dbReference type="NCBI Taxonomy" id="266040"/>
    <lineage>
        <taxon>Eukaryota</taxon>
        <taxon>Metazoa</taxon>
        <taxon>Ecdysozoa</taxon>
        <taxon>Arthropoda</taxon>
        <taxon>Chelicerata</taxon>
        <taxon>Arachnida</taxon>
        <taxon>Acari</taxon>
        <taxon>Parasitiformes</taxon>
        <taxon>Ixodida</taxon>
        <taxon>Ixodoidea</taxon>
        <taxon>Ixodidae</taxon>
        <taxon>Hyalomminae</taxon>
        <taxon>Hyalomma</taxon>
    </lineage>
</organism>
<comment type="caution">
    <text evidence="1">The sequence shown here is derived from an EMBL/GenBank/DDBJ whole genome shotgun (WGS) entry which is preliminary data.</text>
</comment>
<keyword evidence="2" id="KW-1185">Reference proteome</keyword>
<gene>
    <name evidence="1" type="ORF">HPB50_004107</name>
</gene>
<dbReference type="EMBL" id="CM023481">
    <property type="protein sequence ID" value="KAH6944584.1"/>
    <property type="molecule type" value="Genomic_DNA"/>
</dbReference>
<sequence>MMSFRVLHPFFGEPNYCARWVVAHRYNDAFVASREVEYGLPIASDAKRGPDPLLSLAALHSPISLPGHARFHDRAAVRLV</sequence>
<accession>A0ACB7TEW5</accession>